<accession>A0A2Z6E5V8</accession>
<evidence type="ECO:0000313" key="8">
    <source>
        <dbReference type="EMBL" id="BBD80131.1"/>
    </source>
</evidence>
<evidence type="ECO:0000256" key="4">
    <source>
        <dbReference type="ARBA" id="ARBA00022847"/>
    </source>
</evidence>
<dbReference type="PRINTS" id="PR00447">
    <property type="entry name" value="NATRESASSCMP"/>
</dbReference>
<dbReference type="KEGG" id="rbd:ALSL_1474"/>
<dbReference type="GO" id="GO:0005384">
    <property type="term" value="F:manganese ion transmembrane transporter activity"/>
    <property type="evidence" value="ECO:0007669"/>
    <property type="project" value="TreeGrafter"/>
</dbReference>
<keyword evidence="5 7" id="KW-1133">Transmembrane helix</keyword>
<evidence type="ECO:0000256" key="1">
    <source>
        <dbReference type="ARBA" id="ARBA00004141"/>
    </source>
</evidence>
<dbReference type="InterPro" id="IPR001046">
    <property type="entry name" value="NRAMP_fam"/>
</dbReference>
<feature type="transmembrane region" description="Helical" evidence="7">
    <location>
        <begin position="91"/>
        <end position="113"/>
    </location>
</feature>
<comment type="subcellular location">
    <subcellularLocation>
        <location evidence="1">Membrane</location>
        <topology evidence="1">Multi-pass membrane protein</topology>
    </subcellularLocation>
</comment>
<dbReference type="GO" id="GO:0034755">
    <property type="term" value="P:iron ion transmembrane transport"/>
    <property type="evidence" value="ECO:0007669"/>
    <property type="project" value="TreeGrafter"/>
</dbReference>
<dbReference type="Proteomes" id="UP000270530">
    <property type="component" value="Chromosome"/>
</dbReference>
<dbReference type="PANTHER" id="PTHR11706">
    <property type="entry name" value="SOLUTE CARRIER PROTEIN FAMILY 11 MEMBER"/>
    <property type="match status" value="1"/>
</dbReference>
<reference evidence="9" key="2">
    <citation type="submission" date="2018-06" db="EMBL/GenBank/DDBJ databases">
        <title>Genome sequence of Rhodanobacteraceae bacterium strain Dysh456.</title>
        <authorList>
            <person name="Fukui M."/>
        </authorList>
    </citation>
    <scope>NUCLEOTIDE SEQUENCE [LARGE SCALE GENOMIC DNA]</scope>
    <source>
        <strain evidence="9">Dysh456</strain>
    </source>
</reference>
<dbReference type="AlphaFoldDB" id="A0A2Z6E5V8"/>
<evidence type="ECO:0000256" key="5">
    <source>
        <dbReference type="ARBA" id="ARBA00022989"/>
    </source>
</evidence>
<dbReference type="EMBL" id="AP018560">
    <property type="protein sequence ID" value="BBD80131.1"/>
    <property type="molecule type" value="Genomic_DNA"/>
</dbReference>
<dbReference type="NCBIfam" id="TIGR01197">
    <property type="entry name" value="nramp"/>
    <property type="match status" value="1"/>
</dbReference>
<dbReference type="GO" id="GO:0015086">
    <property type="term" value="F:cadmium ion transmembrane transporter activity"/>
    <property type="evidence" value="ECO:0007669"/>
    <property type="project" value="TreeGrafter"/>
</dbReference>
<evidence type="ECO:0000256" key="7">
    <source>
        <dbReference type="SAM" id="Phobius"/>
    </source>
</evidence>
<keyword evidence="2" id="KW-0813">Transport</keyword>
<dbReference type="OrthoDB" id="9787548at2"/>
<feature type="transmembrane region" description="Helical" evidence="7">
    <location>
        <begin position="42"/>
        <end position="61"/>
    </location>
</feature>
<protein>
    <submittedName>
        <fullName evidence="8">Manganese transport protein MntH</fullName>
    </submittedName>
</protein>
<feature type="transmembrane region" description="Helical" evidence="7">
    <location>
        <begin position="151"/>
        <end position="168"/>
    </location>
</feature>
<feature type="transmembrane region" description="Helical" evidence="7">
    <location>
        <begin position="355"/>
        <end position="376"/>
    </location>
</feature>
<name>A0A2Z6E5V8_9GAMM</name>
<feature type="transmembrane region" description="Helical" evidence="7">
    <location>
        <begin position="193"/>
        <end position="212"/>
    </location>
</feature>
<feature type="transmembrane region" description="Helical" evidence="7">
    <location>
        <begin position="12"/>
        <end position="30"/>
    </location>
</feature>
<gene>
    <name evidence="8" type="ORF">ALSL_1474</name>
</gene>
<organism evidence="8 9">
    <name type="scientific">Aerosticca soli</name>
    <dbReference type="NCBI Taxonomy" id="2010829"/>
    <lineage>
        <taxon>Bacteria</taxon>
        <taxon>Pseudomonadati</taxon>
        <taxon>Pseudomonadota</taxon>
        <taxon>Gammaproteobacteria</taxon>
        <taxon>Lysobacterales</taxon>
        <taxon>Rhodanobacteraceae</taxon>
        <taxon>Aerosticca</taxon>
    </lineage>
</organism>
<keyword evidence="9" id="KW-1185">Reference proteome</keyword>
<feature type="transmembrane region" description="Helical" evidence="7">
    <location>
        <begin position="244"/>
        <end position="266"/>
    </location>
</feature>
<evidence type="ECO:0000313" key="9">
    <source>
        <dbReference type="Proteomes" id="UP000270530"/>
    </source>
</evidence>
<evidence type="ECO:0000256" key="6">
    <source>
        <dbReference type="ARBA" id="ARBA00023136"/>
    </source>
</evidence>
<sequence length="414" mass="43242">MHPRHQPMARAALRRLIGPGLLVAVGYVDPGNWATEIAAGSAYGYALLGVVFLASALGLLFQNMAARLGVATGEDLARLSARLLPRPLARLCWLAAEAAILATALAELIGGALALELLFGLPLVLGVTVAAAGTLLVMAMSQAFQRLHERVVGVLMAVVALAFGYLLTRAHPEPAEIWHGMAAGRRLFGDHDMLALSLGILGATIMPHNLYLHSGLVAERCAGMDAAERHRALHVVETDTGVSLLLATLANAAILIVAAASLNHLGRPIGSLAEAYHALGAQLGPLAAIVFAVALYAAGQSSAITGVLTGRLLSRGFRGRESRLWLRGIATRLAAVCLAIGLFELVPQAGPDRLLVLSQCALGLALPFALLPMLLIAHRHPRLGRRAFSPAFMLCAVLGTALVLALDAYLLIGG</sequence>
<feature type="transmembrane region" description="Helical" evidence="7">
    <location>
        <begin position="286"/>
        <end position="312"/>
    </location>
</feature>
<keyword evidence="3 7" id="KW-0812">Transmembrane</keyword>
<dbReference type="NCBIfam" id="NF037982">
    <property type="entry name" value="Nramp_1"/>
    <property type="match status" value="1"/>
</dbReference>
<proteinExistence type="predicted"/>
<evidence type="ECO:0000256" key="3">
    <source>
        <dbReference type="ARBA" id="ARBA00022692"/>
    </source>
</evidence>
<dbReference type="Pfam" id="PF01566">
    <property type="entry name" value="Nramp"/>
    <property type="match status" value="1"/>
</dbReference>
<feature type="transmembrane region" description="Helical" evidence="7">
    <location>
        <begin position="324"/>
        <end position="343"/>
    </location>
</feature>
<keyword evidence="4" id="KW-0769">Symport</keyword>
<dbReference type="GO" id="GO:0005886">
    <property type="term" value="C:plasma membrane"/>
    <property type="evidence" value="ECO:0007669"/>
    <property type="project" value="TreeGrafter"/>
</dbReference>
<dbReference type="PANTHER" id="PTHR11706:SF33">
    <property type="entry name" value="NATURAL RESISTANCE-ASSOCIATED MACROPHAGE PROTEIN 2"/>
    <property type="match status" value="1"/>
</dbReference>
<evidence type="ECO:0000256" key="2">
    <source>
        <dbReference type="ARBA" id="ARBA00022448"/>
    </source>
</evidence>
<feature type="transmembrane region" description="Helical" evidence="7">
    <location>
        <begin position="119"/>
        <end position="139"/>
    </location>
</feature>
<dbReference type="GO" id="GO:0015293">
    <property type="term" value="F:symporter activity"/>
    <property type="evidence" value="ECO:0007669"/>
    <property type="project" value="UniProtKB-KW"/>
</dbReference>
<reference evidence="9" key="1">
    <citation type="submission" date="2018-04" db="EMBL/GenBank/DDBJ databases">
        <authorList>
            <person name="Watanabe M."/>
            <person name="Kojima H."/>
        </authorList>
    </citation>
    <scope>NUCLEOTIDE SEQUENCE [LARGE SCALE GENOMIC DNA]</scope>
    <source>
        <strain evidence="9">Dysh456</strain>
    </source>
</reference>
<feature type="transmembrane region" description="Helical" evidence="7">
    <location>
        <begin position="388"/>
        <end position="412"/>
    </location>
</feature>
<keyword evidence="6 7" id="KW-0472">Membrane</keyword>